<gene>
    <name evidence="2" type="ORF">CUJ86_05040</name>
</gene>
<organism evidence="2 3">
    <name type="scientific">Methanofollis fontis</name>
    <dbReference type="NCBI Taxonomy" id="2052832"/>
    <lineage>
        <taxon>Archaea</taxon>
        <taxon>Methanobacteriati</taxon>
        <taxon>Methanobacteriota</taxon>
        <taxon>Stenosarchaea group</taxon>
        <taxon>Methanomicrobia</taxon>
        <taxon>Methanomicrobiales</taxon>
        <taxon>Methanomicrobiaceae</taxon>
        <taxon>Methanofollis</taxon>
    </lineage>
</organism>
<dbReference type="GO" id="GO:0005525">
    <property type="term" value="F:GTP binding"/>
    <property type="evidence" value="ECO:0007669"/>
    <property type="project" value="InterPro"/>
</dbReference>
<dbReference type="AlphaFoldDB" id="A0A483CTH8"/>
<dbReference type="NCBIfam" id="TIGR00231">
    <property type="entry name" value="small_GTP"/>
    <property type="match status" value="1"/>
</dbReference>
<dbReference type="InterPro" id="IPR050860">
    <property type="entry name" value="FeoB_GTPase"/>
</dbReference>
<name>A0A483CTH8_9EURY</name>
<feature type="domain" description="FeoB-type G" evidence="1">
    <location>
        <begin position="12"/>
        <end position="174"/>
    </location>
</feature>
<dbReference type="Pfam" id="PF02421">
    <property type="entry name" value="FeoB_N"/>
    <property type="match status" value="1"/>
</dbReference>
<dbReference type="PROSITE" id="PS51711">
    <property type="entry name" value="G_FEOB"/>
    <property type="match status" value="1"/>
</dbReference>
<dbReference type="GO" id="GO:0015093">
    <property type="term" value="F:ferrous iron transmembrane transporter activity"/>
    <property type="evidence" value="ECO:0007669"/>
    <property type="project" value="TreeGrafter"/>
</dbReference>
<comment type="caution">
    <text evidence="2">The sequence shown here is derived from an EMBL/GenBank/DDBJ whole genome shotgun (WGS) entry which is preliminary data.</text>
</comment>
<accession>A0A483CTH8</accession>
<dbReference type="InterPro" id="IPR030389">
    <property type="entry name" value="G_FEOB_dom"/>
</dbReference>
<proteinExistence type="predicted"/>
<dbReference type="PANTHER" id="PTHR43185">
    <property type="entry name" value="FERROUS IRON TRANSPORT PROTEIN B"/>
    <property type="match status" value="1"/>
</dbReference>
<keyword evidence="3" id="KW-1185">Reference proteome</keyword>
<dbReference type="CDD" id="cd01879">
    <property type="entry name" value="FeoB"/>
    <property type="match status" value="1"/>
</dbReference>
<dbReference type="InterPro" id="IPR006073">
    <property type="entry name" value="GTP-bd"/>
</dbReference>
<evidence type="ECO:0000313" key="3">
    <source>
        <dbReference type="Proteomes" id="UP000292580"/>
    </source>
</evidence>
<dbReference type="PRINTS" id="PR00326">
    <property type="entry name" value="GTP1OBG"/>
</dbReference>
<protein>
    <recommendedName>
        <fullName evidence="1">FeoB-type G domain-containing protein</fullName>
    </recommendedName>
</protein>
<reference evidence="2 3" key="1">
    <citation type="submission" date="2017-11" db="EMBL/GenBank/DDBJ databases">
        <title>Isolation and Characterization of Methanofollis Species from Methane Seep Offshore SW Taiwan.</title>
        <authorList>
            <person name="Teng N.-H."/>
            <person name="Lai M.-C."/>
            <person name="Chen S.-C."/>
        </authorList>
    </citation>
    <scope>NUCLEOTIDE SEQUENCE [LARGE SCALE GENOMIC DNA]</scope>
    <source>
        <strain evidence="2 3">FWC-SCC2</strain>
    </source>
</reference>
<dbReference type="SUPFAM" id="SSF52540">
    <property type="entry name" value="P-loop containing nucleoside triphosphate hydrolases"/>
    <property type="match status" value="1"/>
</dbReference>
<dbReference type="EMBL" id="PGCL01000002">
    <property type="protein sequence ID" value="TAJ44673.1"/>
    <property type="molecule type" value="Genomic_DNA"/>
</dbReference>
<evidence type="ECO:0000259" key="1">
    <source>
        <dbReference type="PROSITE" id="PS51711"/>
    </source>
</evidence>
<evidence type="ECO:0000313" key="2">
    <source>
        <dbReference type="EMBL" id="TAJ44673.1"/>
    </source>
</evidence>
<dbReference type="InterPro" id="IPR005225">
    <property type="entry name" value="Small_GTP-bd"/>
</dbReference>
<dbReference type="PANTHER" id="PTHR43185:SF1">
    <property type="entry name" value="FE(2+) TRANSPORTER FEOB"/>
    <property type="match status" value="1"/>
</dbReference>
<dbReference type="GO" id="GO:0005886">
    <property type="term" value="C:plasma membrane"/>
    <property type="evidence" value="ECO:0007669"/>
    <property type="project" value="TreeGrafter"/>
</dbReference>
<sequence>MGENMDSGAHDTRTVLMVGNPNVGKSALFNRLTGAEAVVSNYPGTTVDVTRGHFVDGGTRYEVIDVPGAYSLDTRDAAEEVAVRLLDAHPGAVVLLVLDATRLERGLYLGFEVMERGAPVLVVLNMMDAAREKAITVDDRRLQVILGVPVVCTSAVLGEGIRHLADMLRKARPADIGLVSARANGTATEPPRPVGCIGCGGCR</sequence>
<dbReference type="Proteomes" id="UP000292580">
    <property type="component" value="Unassembled WGS sequence"/>
</dbReference>
<dbReference type="InterPro" id="IPR027417">
    <property type="entry name" value="P-loop_NTPase"/>
</dbReference>
<dbReference type="Gene3D" id="3.40.50.300">
    <property type="entry name" value="P-loop containing nucleotide triphosphate hydrolases"/>
    <property type="match status" value="1"/>
</dbReference>